<dbReference type="Gene3D" id="3.20.20.210">
    <property type="match status" value="1"/>
</dbReference>
<name>A0A662D670_UNCAE</name>
<organism evidence="2 3">
    <name type="scientific">Aerophobetes bacterium</name>
    <dbReference type="NCBI Taxonomy" id="2030807"/>
    <lineage>
        <taxon>Bacteria</taxon>
        <taxon>Candidatus Aerophobota</taxon>
    </lineage>
</organism>
<proteinExistence type="predicted"/>
<dbReference type="EMBL" id="QMPY01000037">
    <property type="protein sequence ID" value="RLE08235.1"/>
    <property type="molecule type" value="Genomic_DNA"/>
</dbReference>
<dbReference type="InterPro" id="IPR038071">
    <property type="entry name" value="UROD/MetE-like_sf"/>
</dbReference>
<dbReference type="GO" id="GO:0004853">
    <property type="term" value="F:uroporphyrinogen decarboxylase activity"/>
    <property type="evidence" value="ECO:0007669"/>
    <property type="project" value="InterPro"/>
</dbReference>
<dbReference type="PANTHER" id="PTHR47099">
    <property type="entry name" value="METHYLCOBAMIDE:COM METHYLTRANSFERASE MTBA"/>
    <property type="match status" value="1"/>
</dbReference>
<dbReference type="Pfam" id="PF01208">
    <property type="entry name" value="URO-D"/>
    <property type="match status" value="1"/>
</dbReference>
<gene>
    <name evidence="2" type="ORF">DRZ78_01460</name>
</gene>
<protein>
    <recommendedName>
        <fullName evidence="1">Uroporphyrinogen decarboxylase (URO-D) domain-containing protein</fullName>
    </recommendedName>
</protein>
<sequence length="350" mass="40257">MNSKERVKVALAFEEPDRVPVSADYVPEIRKKLRQRAGDEEEVDVGVAMGNDMVITSHGFCNGYYLKDTPEYYDEWGCKWKYIQNPTGSYTEVIERPLEDEKKLNSYKIPDPYNEERYNSSKQIIDRYAKDYWIVGAIPCTIFEVSWGLRGLDKFMIDMLSNKDFAHELMDKVMEFPLVAGKKLIELGVDMLWTGDDVGMQTGPMISIDLWREYFKPRYAKLYNEFKKLNPNVKIAYHSCGNCEFILDEMYEIGLDVINPIQPGAMNPEHIKKRYGKKLAMWGTMDEQRILPFGTPKQVKSEVERLIKTCAPGGGFILAPAHNIQADTSIENILAFYEAAKKYGGYPIKI</sequence>
<dbReference type="InterPro" id="IPR000257">
    <property type="entry name" value="Uroporphyrinogen_deCOase"/>
</dbReference>
<dbReference type="GO" id="GO:0006779">
    <property type="term" value="P:porphyrin-containing compound biosynthetic process"/>
    <property type="evidence" value="ECO:0007669"/>
    <property type="project" value="InterPro"/>
</dbReference>
<evidence type="ECO:0000313" key="2">
    <source>
        <dbReference type="EMBL" id="RLE08235.1"/>
    </source>
</evidence>
<accession>A0A662D670</accession>
<dbReference type="AlphaFoldDB" id="A0A662D670"/>
<reference evidence="2 3" key="1">
    <citation type="submission" date="2018-06" db="EMBL/GenBank/DDBJ databases">
        <title>Extensive metabolic versatility and redundancy in microbially diverse, dynamic hydrothermal sediments.</title>
        <authorList>
            <person name="Dombrowski N."/>
            <person name="Teske A."/>
            <person name="Baker B.J."/>
        </authorList>
    </citation>
    <scope>NUCLEOTIDE SEQUENCE [LARGE SCALE GENOMIC DNA]</scope>
    <source>
        <strain evidence="2">B7_G13</strain>
    </source>
</reference>
<comment type="caution">
    <text evidence="2">The sequence shown here is derived from an EMBL/GenBank/DDBJ whole genome shotgun (WGS) entry which is preliminary data.</text>
</comment>
<dbReference type="InterPro" id="IPR052024">
    <property type="entry name" value="Methanogen_methyltrans"/>
</dbReference>
<dbReference type="SUPFAM" id="SSF51726">
    <property type="entry name" value="UROD/MetE-like"/>
    <property type="match status" value="1"/>
</dbReference>
<evidence type="ECO:0000259" key="1">
    <source>
        <dbReference type="Pfam" id="PF01208"/>
    </source>
</evidence>
<dbReference type="PANTHER" id="PTHR47099:SF1">
    <property type="entry name" value="METHYLCOBAMIDE:COM METHYLTRANSFERASE MTBA"/>
    <property type="match status" value="1"/>
</dbReference>
<dbReference type="Proteomes" id="UP000277457">
    <property type="component" value="Unassembled WGS sequence"/>
</dbReference>
<feature type="domain" description="Uroporphyrinogen decarboxylase (URO-D)" evidence="1">
    <location>
        <begin position="93"/>
        <end position="343"/>
    </location>
</feature>
<evidence type="ECO:0000313" key="3">
    <source>
        <dbReference type="Proteomes" id="UP000277457"/>
    </source>
</evidence>